<dbReference type="RefSeq" id="WP_150998331.1">
    <property type="nucleotide sequence ID" value="NZ_BPQY01000370.1"/>
</dbReference>
<dbReference type="InterPro" id="IPR041586">
    <property type="entry name" value="PsrA_TetR_C"/>
</dbReference>
<dbReference type="SUPFAM" id="SSF46689">
    <property type="entry name" value="Homeodomain-like"/>
    <property type="match status" value="1"/>
</dbReference>
<dbReference type="OrthoDB" id="2356263at2"/>
<dbReference type="Pfam" id="PF00440">
    <property type="entry name" value="TetR_N"/>
    <property type="match status" value="1"/>
</dbReference>
<dbReference type="EMBL" id="VZZK01000005">
    <property type="protein sequence ID" value="KAB1080288.1"/>
    <property type="molecule type" value="Genomic_DNA"/>
</dbReference>
<organism evidence="4 5">
    <name type="scientific">Methylobacterium soli</name>
    <dbReference type="NCBI Taxonomy" id="553447"/>
    <lineage>
        <taxon>Bacteria</taxon>
        <taxon>Pseudomonadati</taxon>
        <taxon>Pseudomonadota</taxon>
        <taxon>Alphaproteobacteria</taxon>
        <taxon>Hyphomicrobiales</taxon>
        <taxon>Methylobacteriaceae</taxon>
        <taxon>Methylobacterium</taxon>
    </lineage>
</organism>
<dbReference type="PRINTS" id="PR00455">
    <property type="entry name" value="HTHTETR"/>
</dbReference>
<dbReference type="AlphaFoldDB" id="A0A6L3T5D4"/>
<proteinExistence type="predicted"/>
<dbReference type="PANTHER" id="PTHR30055:SF235">
    <property type="entry name" value="TRANSCRIPTIONAL REGULATORY PROTEIN"/>
    <property type="match status" value="1"/>
</dbReference>
<dbReference type="Gene3D" id="1.10.357.10">
    <property type="entry name" value="Tetracycline Repressor, domain 2"/>
    <property type="match status" value="1"/>
</dbReference>
<reference evidence="4 5" key="1">
    <citation type="submission" date="2019-09" db="EMBL/GenBank/DDBJ databases">
        <title>YIM 48816 draft genome.</title>
        <authorList>
            <person name="Jiang L."/>
        </authorList>
    </citation>
    <scope>NUCLEOTIDE SEQUENCE [LARGE SCALE GENOMIC DNA]</scope>
    <source>
        <strain evidence="4 5">YIM 48816</strain>
    </source>
</reference>
<evidence type="ECO:0000313" key="5">
    <source>
        <dbReference type="Proteomes" id="UP000474159"/>
    </source>
</evidence>
<dbReference type="InterPro" id="IPR009057">
    <property type="entry name" value="Homeodomain-like_sf"/>
</dbReference>
<dbReference type="Proteomes" id="UP000474159">
    <property type="component" value="Unassembled WGS sequence"/>
</dbReference>
<feature type="DNA-binding region" description="H-T-H motif" evidence="2">
    <location>
        <begin position="42"/>
        <end position="61"/>
    </location>
</feature>
<protein>
    <submittedName>
        <fullName evidence="4">TetR/AcrR family transcriptional regulator</fullName>
    </submittedName>
</protein>
<gene>
    <name evidence="4" type="ORF">F6X53_06185</name>
</gene>
<dbReference type="InterPro" id="IPR036271">
    <property type="entry name" value="Tet_transcr_reg_TetR-rel_C_sf"/>
</dbReference>
<dbReference type="SUPFAM" id="SSF48498">
    <property type="entry name" value="Tetracyclin repressor-like, C-terminal domain"/>
    <property type="match status" value="1"/>
</dbReference>
<dbReference type="PANTHER" id="PTHR30055">
    <property type="entry name" value="HTH-TYPE TRANSCRIPTIONAL REGULATOR RUTR"/>
    <property type="match status" value="1"/>
</dbReference>
<accession>A0A6L3T5D4</accession>
<evidence type="ECO:0000256" key="2">
    <source>
        <dbReference type="PROSITE-ProRule" id="PRU00335"/>
    </source>
</evidence>
<dbReference type="InterPro" id="IPR001647">
    <property type="entry name" value="HTH_TetR"/>
</dbReference>
<name>A0A6L3T5D4_9HYPH</name>
<sequence>MASDAAATARKPGRPKDGPELADVILDKAELAFAEHGFAGTRVRDIAAMAGVNQALIRYYFGTKEDLFDKVFRRRGSLISGARHVLLDRLLAQGKPAKVSEIVMAYLRPQWDMKHSGPNGAAFVRLQARLHAEPEEHAIRLRREVYDDSVKRYVQALSEAMPRIPRETIGMRMAFLVGAYLFMLNDVGRLNDMTDGQIGMIGRDEMLDQLVRFLAAGLCAPTG</sequence>
<dbReference type="InterPro" id="IPR050109">
    <property type="entry name" value="HTH-type_TetR-like_transc_reg"/>
</dbReference>
<keyword evidence="5" id="KW-1185">Reference proteome</keyword>
<feature type="domain" description="HTH tetR-type" evidence="3">
    <location>
        <begin position="19"/>
        <end position="79"/>
    </location>
</feature>
<dbReference type="GO" id="GO:0000976">
    <property type="term" value="F:transcription cis-regulatory region binding"/>
    <property type="evidence" value="ECO:0007669"/>
    <property type="project" value="TreeGrafter"/>
</dbReference>
<evidence type="ECO:0000259" key="3">
    <source>
        <dbReference type="PROSITE" id="PS50977"/>
    </source>
</evidence>
<dbReference type="GO" id="GO:0003700">
    <property type="term" value="F:DNA-binding transcription factor activity"/>
    <property type="evidence" value="ECO:0007669"/>
    <property type="project" value="TreeGrafter"/>
</dbReference>
<keyword evidence="1 2" id="KW-0238">DNA-binding</keyword>
<comment type="caution">
    <text evidence="4">The sequence shown here is derived from an EMBL/GenBank/DDBJ whole genome shotgun (WGS) entry which is preliminary data.</text>
</comment>
<dbReference type="PROSITE" id="PS50977">
    <property type="entry name" value="HTH_TETR_2"/>
    <property type="match status" value="1"/>
</dbReference>
<dbReference type="Pfam" id="PF17939">
    <property type="entry name" value="TetR_C_30"/>
    <property type="match status" value="1"/>
</dbReference>
<evidence type="ECO:0000256" key="1">
    <source>
        <dbReference type="ARBA" id="ARBA00023125"/>
    </source>
</evidence>
<evidence type="ECO:0000313" key="4">
    <source>
        <dbReference type="EMBL" id="KAB1080288.1"/>
    </source>
</evidence>